<keyword evidence="5 11" id="KW-1133">Transmembrane helix</keyword>
<keyword evidence="15" id="KW-1185">Reference proteome</keyword>
<feature type="transmembrane region" description="Helical" evidence="11">
    <location>
        <begin position="356"/>
        <end position="374"/>
    </location>
</feature>
<dbReference type="EMBL" id="JAVFKY010000006">
    <property type="protein sequence ID" value="KAK5575225.1"/>
    <property type="molecule type" value="Genomic_DNA"/>
</dbReference>
<reference evidence="14 15" key="1">
    <citation type="submission" date="2023-11" db="EMBL/GenBank/DDBJ databases">
        <title>Dfirmibasis_genome.</title>
        <authorList>
            <person name="Edelbroek B."/>
            <person name="Kjellin J."/>
            <person name="Jerlstrom-Hultqvist J."/>
            <person name="Soderbom F."/>
        </authorList>
    </citation>
    <scope>NUCLEOTIDE SEQUENCE [LARGE SCALE GENOMIC DNA]</scope>
    <source>
        <strain evidence="14 15">TNS-C-14</strain>
    </source>
</reference>
<keyword evidence="6 11" id="KW-0472">Membrane</keyword>
<protein>
    <recommendedName>
        <fullName evidence="13">FZ domain-containing protein</fullName>
    </recommendedName>
</protein>
<dbReference type="Gene3D" id="1.10.2000.10">
    <property type="entry name" value="Frizzled cysteine-rich domain"/>
    <property type="match status" value="1"/>
</dbReference>
<evidence type="ECO:0000256" key="7">
    <source>
        <dbReference type="ARBA" id="ARBA00023157"/>
    </source>
</evidence>
<organism evidence="14 15">
    <name type="scientific">Dictyostelium firmibasis</name>
    <dbReference type="NCBI Taxonomy" id="79012"/>
    <lineage>
        <taxon>Eukaryota</taxon>
        <taxon>Amoebozoa</taxon>
        <taxon>Evosea</taxon>
        <taxon>Eumycetozoa</taxon>
        <taxon>Dictyostelia</taxon>
        <taxon>Dictyosteliales</taxon>
        <taxon>Dictyosteliaceae</taxon>
        <taxon>Dictyostelium</taxon>
    </lineage>
</organism>
<dbReference type="InterPro" id="IPR036790">
    <property type="entry name" value="Frizzled_dom_sf"/>
</dbReference>
<evidence type="ECO:0000259" key="13">
    <source>
        <dbReference type="PROSITE" id="PS50038"/>
    </source>
</evidence>
<feature type="transmembrane region" description="Helical" evidence="11">
    <location>
        <begin position="500"/>
        <end position="518"/>
    </location>
</feature>
<feature type="compositionally biased region" description="Low complexity" evidence="10">
    <location>
        <begin position="554"/>
        <end position="585"/>
    </location>
</feature>
<dbReference type="GO" id="GO:0016020">
    <property type="term" value="C:membrane"/>
    <property type="evidence" value="ECO:0007669"/>
    <property type="project" value="UniProtKB-SubCell"/>
</dbReference>
<feature type="chain" id="PRO_5042957228" description="FZ domain-containing protein" evidence="12">
    <location>
        <begin position="19"/>
        <end position="627"/>
    </location>
</feature>
<keyword evidence="4 12" id="KW-0732">Signal</keyword>
<dbReference type="InterPro" id="IPR050949">
    <property type="entry name" value="GPCR_Fz/Smo-like"/>
</dbReference>
<evidence type="ECO:0000313" key="14">
    <source>
        <dbReference type="EMBL" id="KAK5575225.1"/>
    </source>
</evidence>
<comment type="caution">
    <text evidence="14">The sequence shown here is derived from an EMBL/GenBank/DDBJ whole genome shotgun (WGS) entry which is preliminary data.</text>
</comment>
<keyword evidence="7" id="KW-1015">Disulfide bond</keyword>
<keyword evidence="8" id="KW-0675">Receptor</keyword>
<feature type="transmembrane region" description="Helical" evidence="11">
    <location>
        <begin position="320"/>
        <end position="344"/>
    </location>
</feature>
<dbReference type="Proteomes" id="UP001344447">
    <property type="component" value="Unassembled WGS sequence"/>
</dbReference>
<evidence type="ECO:0000256" key="11">
    <source>
        <dbReference type="SAM" id="Phobius"/>
    </source>
</evidence>
<evidence type="ECO:0000256" key="12">
    <source>
        <dbReference type="SAM" id="SignalP"/>
    </source>
</evidence>
<evidence type="ECO:0000313" key="15">
    <source>
        <dbReference type="Proteomes" id="UP001344447"/>
    </source>
</evidence>
<evidence type="ECO:0000256" key="8">
    <source>
        <dbReference type="ARBA" id="ARBA00023170"/>
    </source>
</evidence>
<proteinExistence type="inferred from homology"/>
<evidence type="ECO:0000256" key="6">
    <source>
        <dbReference type="ARBA" id="ARBA00023136"/>
    </source>
</evidence>
<keyword evidence="9" id="KW-0325">Glycoprotein</keyword>
<feature type="domain" description="FZ" evidence="13">
    <location>
        <begin position="25"/>
        <end position="177"/>
    </location>
</feature>
<evidence type="ECO:0000256" key="4">
    <source>
        <dbReference type="ARBA" id="ARBA00022729"/>
    </source>
</evidence>
<evidence type="ECO:0000256" key="2">
    <source>
        <dbReference type="ARBA" id="ARBA00008077"/>
    </source>
</evidence>
<feature type="signal peptide" evidence="12">
    <location>
        <begin position="1"/>
        <end position="18"/>
    </location>
</feature>
<evidence type="ECO:0000256" key="10">
    <source>
        <dbReference type="SAM" id="MobiDB-lite"/>
    </source>
</evidence>
<comment type="similarity">
    <text evidence="2">Belongs to the G-protein coupled receptor Fz/Smo family.</text>
</comment>
<evidence type="ECO:0000256" key="1">
    <source>
        <dbReference type="ARBA" id="ARBA00004141"/>
    </source>
</evidence>
<accession>A0AAN7YVW3</accession>
<evidence type="ECO:0000256" key="3">
    <source>
        <dbReference type="ARBA" id="ARBA00022692"/>
    </source>
</evidence>
<gene>
    <name evidence="14" type="ORF">RB653_010481</name>
</gene>
<feature type="transmembrane region" description="Helical" evidence="11">
    <location>
        <begin position="398"/>
        <end position="419"/>
    </location>
</feature>
<feature type="transmembrane region" description="Helical" evidence="11">
    <location>
        <begin position="274"/>
        <end position="294"/>
    </location>
</feature>
<dbReference type="PROSITE" id="PS50038">
    <property type="entry name" value="FZ"/>
    <property type="match status" value="1"/>
</dbReference>
<evidence type="ECO:0000256" key="5">
    <source>
        <dbReference type="ARBA" id="ARBA00022989"/>
    </source>
</evidence>
<name>A0AAN7YVW3_9MYCE</name>
<feature type="region of interest" description="Disordered" evidence="10">
    <location>
        <begin position="554"/>
        <end position="627"/>
    </location>
</feature>
<evidence type="ECO:0000256" key="9">
    <source>
        <dbReference type="ARBA" id="ARBA00023180"/>
    </source>
</evidence>
<dbReference type="Gene3D" id="1.20.1070.10">
    <property type="entry name" value="Rhodopsin 7-helix transmembrane proteins"/>
    <property type="match status" value="1"/>
</dbReference>
<dbReference type="PANTHER" id="PTHR31787:SF10">
    <property type="entry name" value="FRIZZLED AND SMOOTHENED-LIKE PROTEIN L-RELATED"/>
    <property type="match status" value="1"/>
</dbReference>
<feature type="transmembrane region" description="Helical" evidence="11">
    <location>
        <begin position="243"/>
        <end position="262"/>
    </location>
</feature>
<sequence>MKLILIIFLLYVFQASYGQTLYPIDPSGKCEPYIGDTQSSPCSKFLNNLGSIYVSSNATQENAMKKLDEYFGILGALGGPECKSDSLTYKTLCAIYLPECESFTNNQTNITIAIPKRICYNTCNGVITKCKIPKLYFSCDQIEPVSGLPMFPSNYSEFNLTKYDVGNSNYTLQCLTPISDNTTIDIISTNCPHPLFYHNSTDHEADYDRGYLFVSDSSNCVIPNPVPIYTDKQWDQLYNLSNILAVLSTFGAGYLLVTFILLNPKITNFDRMYAFFNASVFMMSLSGVIIFIAGGPRSLIKDGGARIAVFEDPLCSSTGFIFQFFAISAILFWAYMGFDLWWRVKFMTKPLNIHKYYVPSAFIIAFILSVIPLATKNYRMVRGNIHCWVYKAPLQNTLFFGPLGITLTISTGFIGLVIYEIYKIVKATGRGGVLKLEIKPILNIILIYFSFVYIFAFNFHNDNNQQNTYGTIESFFQCTLESDDPSKCTIGGPSIGSLGYFIYCIRIYGVYCFLLQGLNKRAFKIWKRSIIFNNKLVLFIKVKILLMDNNNNVSEGGNSSTTAGGSTNINKNNNNNSKPITSKNTMDSYAFSKNNDSDSDSDDYDPYHKKQNLKQNDIEIGTINTNN</sequence>
<dbReference type="InterPro" id="IPR020067">
    <property type="entry name" value="Frizzled_dom"/>
</dbReference>
<keyword evidence="3 11" id="KW-0812">Transmembrane</keyword>
<dbReference type="PANTHER" id="PTHR31787">
    <property type="entry name" value="G-PROTEIN-COUPLED RECEPTOR GPCR FAMILY PROTEIN"/>
    <property type="match status" value="1"/>
</dbReference>
<feature type="transmembrane region" description="Helical" evidence="11">
    <location>
        <begin position="440"/>
        <end position="459"/>
    </location>
</feature>
<dbReference type="AlphaFoldDB" id="A0AAN7YVW3"/>
<comment type="subcellular location">
    <subcellularLocation>
        <location evidence="1">Membrane</location>
        <topology evidence="1">Multi-pass membrane protein</topology>
    </subcellularLocation>
</comment>